<evidence type="ECO:0000313" key="3">
    <source>
        <dbReference type="EMBL" id="RDB27045.1"/>
    </source>
</evidence>
<protein>
    <recommendedName>
        <fullName evidence="2">DUF6699 domain-containing protein</fullName>
    </recommendedName>
</protein>
<dbReference type="Proteomes" id="UP000076154">
    <property type="component" value="Unassembled WGS sequence"/>
</dbReference>
<comment type="caution">
    <text evidence="3">The sequence shown here is derived from an EMBL/GenBank/DDBJ whole genome shotgun (WGS) entry which is preliminary data.</text>
</comment>
<name>A0A369K343_HYPMA</name>
<accession>A0A369K343</accession>
<dbReference type="STRING" id="39966.A0A369K343"/>
<dbReference type="InterPro" id="IPR046522">
    <property type="entry name" value="DUF6699"/>
</dbReference>
<dbReference type="Pfam" id="PF20415">
    <property type="entry name" value="DUF6699"/>
    <property type="match status" value="1"/>
</dbReference>
<organism evidence="3 4">
    <name type="scientific">Hypsizygus marmoreus</name>
    <name type="common">White beech mushroom</name>
    <name type="synonym">Agaricus marmoreus</name>
    <dbReference type="NCBI Taxonomy" id="39966"/>
    <lineage>
        <taxon>Eukaryota</taxon>
        <taxon>Fungi</taxon>
        <taxon>Dikarya</taxon>
        <taxon>Basidiomycota</taxon>
        <taxon>Agaricomycotina</taxon>
        <taxon>Agaricomycetes</taxon>
        <taxon>Agaricomycetidae</taxon>
        <taxon>Agaricales</taxon>
        <taxon>Tricholomatineae</taxon>
        <taxon>Lyophyllaceae</taxon>
        <taxon>Hypsizygus</taxon>
    </lineage>
</organism>
<sequence>MSDSRIDNRAKAYADKPPDWNQYGGHYRGIDDLSTAWIASPLLDKPNTAAYFFIQPIEAPWERKKEEIDAQSIIPTTPPLEKKPHHRLARILQLLSDWMVKRNVADCSPVSLSPSRRYPASHSPSEHSSSSRAISRPLPAPHSPSEGSLSRRSPLSQSTSTHLSLPHSQDVAGNDVILPAEVQLREWKAWGYFARPVLNGVVVENYPPAENVPSSVNVEEIFASLVDPDGTQHAERWFAGLLHPAIPPRPKRWVEPRNGDPLPFPWECQLNPHLQHYVFGAAPIYWNVGTPLTKVFIGKSRRTLPITDSDLAQPATYPFVTHLYINALADDPLPFFPWPFMVYNPRGITVGDVFTAIFNNFQQYVSKHEFETWDRTRQFASQLTFEGRWGQAKEDGMRRCDFLGTHCWFRGLQPNPNREGWMMFAGIV</sequence>
<dbReference type="InParanoid" id="A0A369K343"/>
<dbReference type="EMBL" id="LUEZ02000021">
    <property type="protein sequence ID" value="RDB27045.1"/>
    <property type="molecule type" value="Genomic_DNA"/>
</dbReference>
<gene>
    <name evidence="3" type="ORF">Hypma_005063</name>
</gene>
<dbReference type="OrthoDB" id="3202436at2759"/>
<feature type="compositionally biased region" description="Low complexity" evidence="1">
    <location>
        <begin position="120"/>
        <end position="137"/>
    </location>
</feature>
<feature type="compositionally biased region" description="Polar residues" evidence="1">
    <location>
        <begin position="145"/>
        <end position="167"/>
    </location>
</feature>
<evidence type="ECO:0000256" key="1">
    <source>
        <dbReference type="SAM" id="MobiDB-lite"/>
    </source>
</evidence>
<proteinExistence type="predicted"/>
<evidence type="ECO:0000259" key="2">
    <source>
        <dbReference type="Pfam" id="PF20415"/>
    </source>
</evidence>
<keyword evidence="4" id="KW-1185">Reference proteome</keyword>
<feature type="region of interest" description="Disordered" evidence="1">
    <location>
        <begin position="110"/>
        <end position="167"/>
    </location>
</feature>
<evidence type="ECO:0000313" key="4">
    <source>
        <dbReference type="Proteomes" id="UP000076154"/>
    </source>
</evidence>
<dbReference type="AlphaFoldDB" id="A0A369K343"/>
<reference evidence="3" key="1">
    <citation type="submission" date="2018-04" db="EMBL/GenBank/DDBJ databases">
        <title>Whole genome sequencing of Hypsizygus marmoreus.</title>
        <authorList>
            <person name="Choi I.-G."/>
            <person name="Min B."/>
            <person name="Kim J.-G."/>
            <person name="Kim S."/>
            <person name="Oh Y.-L."/>
            <person name="Kong W.-S."/>
            <person name="Park H."/>
            <person name="Jeong J."/>
            <person name="Song E.-S."/>
        </authorList>
    </citation>
    <scope>NUCLEOTIDE SEQUENCE [LARGE SCALE GENOMIC DNA]</scope>
    <source>
        <strain evidence="3">51987-8</strain>
    </source>
</reference>
<feature type="domain" description="DUF6699" evidence="2">
    <location>
        <begin position="284"/>
        <end position="416"/>
    </location>
</feature>